<dbReference type="PANTHER" id="PTHR43357:SF4">
    <property type="entry name" value="INNER MEMBRANE ABC TRANSPORTER PERMEASE PROTEIN YDCV"/>
    <property type="match status" value="1"/>
</dbReference>
<dbReference type="Pfam" id="PF00528">
    <property type="entry name" value="BPD_transp_1"/>
    <property type="match status" value="1"/>
</dbReference>
<feature type="transmembrane region" description="Helical" evidence="8">
    <location>
        <begin position="235"/>
        <end position="255"/>
    </location>
</feature>
<dbReference type="RefSeq" id="WP_139857164.1">
    <property type="nucleotide sequence ID" value="NZ_CAADFC020000004.1"/>
</dbReference>
<evidence type="ECO:0000313" key="10">
    <source>
        <dbReference type="EMBL" id="VIO65270.1"/>
    </source>
</evidence>
<dbReference type="Gene3D" id="1.10.3720.10">
    <property type="entry name" value="MetI-like"/>
    <property type="match status" value="1"/>
</dbReference>
<feature type="transmembrane region" description="Helical" evidence="8">
    <location>
        <begin position="177"/>
        <end position="199"/>
    </location>
</feature>
<proteinExistence type="inferred from homology"/>
<evidence type="ECO:0000256" key="4">
    <source>
        <dbReference type="ARBA" id="ARBA00022519"/>
    </source>
</evidence>
<evidence type="ECO:0000256" key="2">
    <source>
        <dbReference type="ARBA" id="ARBA00022448"/>
    </source>
</evidence>
<dbReference type="CDD" id="cd06261">
    <property type="entry name" value="TM_PBP2"/>
    <property type="match status" value="1"/>
</dbReference>
<feature type="transmembrane region" description="Helical" evidence="8">
    <location>
        <begin position="9"/>
        <end position="34"/>
    </location>
</feature>
<dbReference type="SUPFAM" id="SSF161098">
    <property type="entry name" value="MetI-like"/>
    <property type="match status" value="1"/>
</dbReference>
<dbReference type="GO" id="GO:0055085">
    <property type="term" value="P:transmembrane transport"/>
    <property type="evidence" value="ECO:0007669"/>
    <property type="project" value="InterPro"/>
</dbReference>
<feature type="domain" description="ABC transmembrane type-1" evidence="9">
    <location>
        <begin position="65"/>
        <end position="253"/>
    </location>
</feature>
<evidence type="ECO:0000256" key="6">
    <source>
        <dbReference type="ARBA" id="ARBA00022989"/>
    </source>
</evidence>
<keyword evidence="7 8" id="KW-0472">Membrane</keyword>
<dbReference type="OrthoDB" id="9815533at2"/>
<feature type="transmembrane region" description="Helical" evidence="8">
    <location>
        <begin position="103"/>
        <end position="125"/>
    </location>
</feature>
<evidence type="ECO:0000256" key="7">
    <source>
        <dbReference type="ARBA" id="ARBA00023136"/>
    </source>
</evidence>
<organism evidence="10 11">
    <name type="scientific">Bradyrhizobium ivorense</name>
    <dbReference type="NCBI Taxonomy" id="2511166"/>
    <lineage>
        <taxon>Bacteria</taxon>
        <taxon>Pseudomonadati</taxon>
        <taxon>Pseudomonadota</taxon>
        <taxon>Alphaproteobacteria</taxon>
        <taxon>Hyphomicrobiales</taxon>
        <taxon>Nitrobacteraceae</taxon>
        <taxon>Bradyrhizobium</taxon>
    </lineage>
</organism>
<keyword evidence="5 8" id="KW-0812">Transmembrane</keyword>
<dbReference type="EMBL" id="CAADFC020000004">
    <property type="protein sequence ID" value="VIO65270.1"/>
    <property type="molecule type" value="Genomic_DNA"/>
</dbReference>
<feature type="transmembrane region" description="Helical" evidence="8">
    <location>
        <begin position="67"/>
        <end position="91"/>
    </location>
</feature>
<protein>
    <submittedName>
        <fullName evidence="10">Sulfate transport system permease protein CysW</fullName>
    </submittedName>
</protein>
<sequence length="271" mass="29214">MMRASPARIALYVISALVLVFLIIPVLIIAPISFSSARFLTFPPPSFSLRWYQQYFSNSAWMQATRVTLTVALLTVVIATPFGAAAAYAISQSKLRIMRLIHMALLLPLVVPIIITAVGIFFVYAKVGLVATMPGLVLANVMLGLPYVVISVLAGLQSFDPAQEMVARSLGMNRLRSFFAVTLPQIKSSVVAGGIFAFISAMDETIIALFISGGQYQPLTKRMFTALRDEIDPTIAAISTLMTAASFMLVLAATARQKGNAYGKSLANDAL</sequence>
<keyword evidence="3" id="KW-1003">Cell membrane</keyword>
<keyword evidence="4" id="KW-0997">Cell inner membrane</keyword>
<dbReference type="PROSITE" id="PS50928">
    <property type="entry name" value="ABC_TM1"/>
    <property type="match status" value="1"/>
</dbReference>
<dbReference type="AlphaFoldDB" id="A0A508STD3"/>
<keyword evidence="6 8" id="KW-1133">Transmembrane helix</keyword>
<accession>A0A508STD3</accession>
<name>A0A508STD3_9BRAD</name>
<dbReference type="InterPro" id="IPR000515">
    <property type="entry name" value="MetI-like"/>
</dbReference>
<keyword evidence="11" id="KW-1185">Reference proteome</keyword>
<keyword evidence="2 8" id="KW-0813">Transport</keyword>
<evidence type="ECO:0000256" key="8">
    <source>
        <dbReference type="RuleBase" id="RU363032"/>
    </source>
</evidence>
<comment type="similarity">
    <text evidence="8">Belongs to the binding-protein-dependent transport system permease family.</text>
</comment>
<comment type="caution">
    <text evidence="10">The sequence shown here is derived from an EMBL/GenBank/DDBJ whole genome shotgun (WGS) entry which is preliminary data.</text>
</comment>
<gene>
    <name evidence="10" type="primary">cysW_1</name>
    <name evidence="10" type="ORF">CI1B_03670</name>
</gene>
<evidence type="ECO:0000259" key="9">
    <source>
        <dbReference type="PROSITE" id="PS50928"/>
    </source>
</evidence>
<evidence type="ECO:0000256" key="1">
    <source>
        <dbReference type="ARBA" id="ARBA00004429"/>
    </source>
</evidence>
<comment type="subcellular location">
    <subcellularLocation>
        <location evidence="1">Cell inner membrane</location>
        <topology evidence="1">Multi-pass membrane protein</topology>
    </subcellularLocation>
    <subcellularLocation>
        <location evidence="8">Cell membrane</location>
        <topology evidence="8">Multi-pass membrane protein</topology>
    </subcellularLocation>
</comment>
<feature type="transmembrane region" description="Helical" evidence="8">
    <location>
        <begin position="137"/>
        <end position="156"/>
    </location>
</feature>
<dbReference type="GO" id="GO:0005886">
    <property type="term" value="C:plasma membrane"/>
    <property type="evidence" value="ECO:0007669"/>
    <property type="project" value="UniProtKB-SubCell"/>
</dbReference>
<dbReference type="InterPro" id="IPR035906">
    <property type="entry name" value="MetI-like_sf"/>
</dbReference>
<reference evidence="10" key="1">
    <citation type="submission" date="2019-02" db="EMBL/GenBank/DDBJ databases">
        <authorList>
            <person name="Pothier F.J."/>
        </authorList>
    </citation>
    <scope>NUCLEOTIDE SEQUENCE</scope>
    <source>
        <strain evidence="10">CI-1B</strain>
    </source>
</reference>
<evidence type="ECO:0000256" key="3">
    <source>
        <dbReference type="ARBA" id="ARBA00022475"/>
    </source>
</evidence>
<dbReference type="PANTHER" id="PTHR43357">
    <property type="entry name" value="INNER MEMBRANE ABC TRANSPORTER PERMEASE PROTEIN YDCV"/>
    <property type="match status" value="1"/>
</dbReference>
<evidence type="ECO:0000256" key="5">
    <source>
        <dbReference type="ARBA" id="ARBA00022692"/>
    </source>
</evidence>
<dbReference type="Proteomes" id="UP000328092">
    <property type="component" value="Unassembled WGS sequence"/>
</dbReference>
<evidence type="ECO:0000313" key="11">
    <source>
        <dbReference type="Proteomes" id="UP000328092"/>
    </source>
</evidence>